<comment type="subcellular location">
    <subcellularLocation>
        <location evidence="1">Membrane</location>
        <topology evidence="1">Multi-pass membrane protein</topology>
    </subcellularLocation>
</comment>
<organism evidence="6 7">
    <name type="scientific">Candidatus Dojkabacteria bacterium</name>
    <dbReference type="NCBI Taxonomy" id="2099670"/>
    <lineage>
        <taxon>Bacteria</taxon>
        <taxon>Candidatus Dojkabacteria</taxon>
    </lineage>
</organism>
<evidence type="ECO:0000313" key="7">
    <source>
        <dbReference type="Proteomes" id="UP000321026"/>
    </source>
</evidence>
<evidence type="ECO:0000256" key="5">
    <source>
        <dbReference type="SAM" id="Phobius"/>
    </source>
</evidence>
<comment type="caution">
    <text evidence="6">The sequence shown here is derived from an EMBL/GenBank/DDBJ whole genome shotgun (WGS) entry which is preliminary data.</text>
</comment>
<sequence>MENILGIVASLITTALFMPQAFSVYQNKHNPAALEGVSIITSWLAITSGVLWVFYAMLTGAIWIAVPSFVSVPLSLFIVTVLYKTRNKKVVAPD</sequence>
<dbReference type="GO" id="GO:0016020">
    <property type="term" value="C:membrane"/>
    <property type="evidence" value="ECO:0007669"/>
    <property type="project" value="UniProtKB-SubCell"/>
</dbReference>
<reference evidence="6 7" key="1">
    <citation type="submission" date="2018-09" db="EMBL/GenBank/DDBJ databases">
        <title>Metagenome Assembled Genomes from an Advanced Water Purification Facility.</title>
        <authorList>
            <person name="Stamps B.W."/>
            <person name="Spear J.R."/>
        </authorList>
    </citation>
    <scope>NUCLEOTIDE SEQUENCE [LARGE SCALE GENOMIC DNA]</scope>
    <source>
        <strain evidence="6">Bin_63_2</strain>
    </source>
</reference>
<evidence type="ECO:0000256" key="4">
    <source>
        <dbReference type="ARBA" id="ARBA00023136"/>
    </source>
</evidence>
<dbReference type="Proteomes" id="UP000321026">
    <property type="component" value="Unassembled WGS sequence"/>
</dbReference>
<dbReference type="EMBL" id="SSDS01000103">
    <property type="protein sequence ID" value="TXG75817.1"/>
    <property type="molecule type" value="Genomic_DNA"/>
</dbReference>
<evidence type="ECO:0000256" key="1">
    <source>
        <dbReference type="ARBA" id="ARBA00004141"/>
    </source>
</evidence>
<protein>
    <recommendedName>
        <fullName evidence="8">Glutathione synthetase</fullName>
    </recommendedName>
</protein>
<feature type="transmembrane region" description="Helical" evidence="5">
    <location>
        <begin position="61"/>
        <end position="83"/>
    </location>
</feature>
<keyword evidence="4 5" id="KW-0472">Membrane</keyword>
<proteinExistence type="predicted"/>
<evidence type="ECO:0008006" key="8">
    <source>
        <dbReference type="Google" id="ProtNLM"/>
    </source>
</evidence>
<keyword evidence="2 5" id="KW-0812">Transmembrane</keyword>
<feature type="transmembrane region" description="Helical" evidence="5">
    <location>
        <begin position="6"/>
        <end position="25"/>
    </location>
</feature>
<gene>
    <name evidence="6" type="ORF">E6Q11_06555</name>
</gene>
<evidence type="ECO:0000313" key="6">
    <source>
        <dbReference type="EMBL" id="TXG75817.1"/>
    </source>
</evidence>
<name>A0A5C7J2T1_9BACT</name>
<feature type="transmembrane region" description="Helical" evidence="5">
    <location>
        <begin position="32"/>
        <end position="55"/>
    </location>
</feature>
<dbReference type="Gene3D" id="1.20.1280.290">
    <property type="match status" value="1"/>
</dbReference>
<dbReference type="AlphaFoldDB" id="A0A5C7J2T1"/>
<accession>A0A5C7J2T1</accession>
<dbReference type="Pfam" id="PF04193">
    <property type="entry name" value="PQ-loop"/>
    <property type="match status" value="1"/>
</dbReference>
<dbReference type="InterPro" id="IPR006603">
    <property type="entry name" value="PQ-loop_rpt"/>
</dbReference>
<keyword evidence="3 5" id="KW-1133">Transmembrane helix</keyword>
<evidence type="ECO:0000256" key="3">
    <source>
        <dbReference type="ARBA" id="ARBA00022989"/>
    </source>
</evidence>
<evidence type="ECO:0000256" key="2">
    <source>
        <dbReference type="ARBA" id="ARBA00022692"/>
    </source>
</evidence>